<accession>A0ABU0TBY4</accession>
<evidence type="ECO:0000313" key="2">
    <source>
        <dbReference type="Proteomes" id="UP001230328"/>
    </source>
</evidence>
<gene>
    <name evidence="1" type="ORF">QF035_010902</name>
</gene>
<name>A0ABU0TBY4_9ACTN</name>
<reference evidence="1 2" key="1">
    <citation type="submission" date="2023-07" db="EMBL/GenBank/DDBJ databases">
        <title>Comparative genomics of wheat-associated soil bacteria to identify genetic determinants of phenazine resistance.</title>
        <authorList>
            <person name="Mouncey N."/>
        </authorList>
    </citation>
    <scope>NUCLEOTIDE SEQUENCE [LARGE SCALE GENOMIC DNA]</scope>
    <source>
        <strain evidence="1 2">V2I4</strain>
    </source>
</reference>
<proteinExistence type="predicted"/>
<comment type="caution">
    <text evidence="1">The sequence shown here is derived from an EMBL/GenBank/DDBJ whole genome shotgun (WGS) entry which is preliminary data.</text>
</comment>
<protein>
    <submittedName>
        <fullName evidence="1">Uncharacterized protein</fullName>
    </submittedName>
</protein>
<dbReference type="Proteomes" id="UP001230328">
    <property type="component" value="Unassembled WGS sequence"/>
</dbReference>
<evidence type="ECO:0000313" key="1">
    <source>
        <dbReference type="EMBL" id="MDQ1033320.1"/>
    </source>
</evidence>
<dbReference type="EMBL" id="JAUSZI010000002">
    <property type="protein sequence ID" value="MDQ1033320.1"/>
    <property type="molecule type" value="Genomic_DNA"/>
</dbReference>
<organism evidence="1 2">
    <name type="scientific">Streptomyces umbrinus</name>
    <dbReference type="NCBI Taxonomy" id="67370"/>
    <lineage>
        <taxon>Bacteria</taxon>
        <taxon>Bacillati</taxon>
        <taxon>Actinomycetota</taxon>
        <taxon>Actinomycetes</taxon>
        <taxon>Kitasatosporales</taxon>
        <taxon>Streptomycetaceae</taxon>
        <taxon>Streptomyces</taxon>
        <taxon>Streptomyces phaeochromogenes group</taxon>
    </lineage>
</organism>
<dbReference type="RefSeq" id="WP_307530534.1">
    <property type="nucleotide sequence ID" value="NZ_JAUSZI010000002.1"/>
</dbReference>
<sequence>MPTSNGPSTPQELIVQEVLTCFATHARIRSARGGLLAASRVGPRDGERAFDDLQQAITQLRTLSRQQDTGRAT</sequence>
<keyword evidence="2" id="KW-1185">Reference proteome</keyword>